<proteinExistence type="inferred from homology"/>
<evidence type="ECO:0000256" key="3">
    <source>
        <dbReference type="ARBA" id="ARBA00022517"/>
    </source>
</evidence>
<evidence type="ECO:0000313" key="14">
    <source>
        <dbReference type="EMBL" id="MFH4980755.1"/>
    </source>
</evidence>
<evidence type="ECO:0000256" key="4">
    <source>
        <dbReference type="ARBA" id="ARBA00022552"/>
    </source>
</evidence>
<evidence type="ECO:0000256" key="5">
    <source>
        <dbReference type="ARBA" id="ARBA00022603"/>
    </source>
</evidence>
<gene>
    <name evidence="14" type="ORF">AB6A40_007464</name>
</gene>
<dbReference type="InterPro" id="IPR005304">
    <property type="entry name" value="Rbsml_bgen_MeTrfase_EMG1/NEP1"/>
</dbReference>
<dbReference type="AlphaFoldDB" id="A0ABD6EMI7"/>
<evidence type="ECO:0000256" key="9">
    <source>
        <dbReference type="ARBA" id="ARBA00022884"/>
    </source>
</evidence>
<accession>A0ABD6EMI7</accession>
<comment type="catalytic activity">
    <reaction evidence="11">
        <text>a pseudouridine in rRNA + S-adenosyl-L-methionine = an N(1)-methylpseudouridine in rRNA + S-adenosyl-L-homocysteine + H(+)</text>
        <dbReference type="Rhea" id="RHEA:46696"/>
        <dbReference type="Rhea" id="RHEA-COMP:11634"/>
        <dbReference type="Rhea" id="RHEA-COMP:13933"/>
        <dbReference type="ChEBI" id="CHEBI:15378"/>
        <dbReference type="ChEBI" id="CHEBI:57856"/>
        <dbReference type="ChEBI" id="CHEBI:59789"/>
        <dbReference type="ChEBI" id="CHEBI:65314"/>
        <dbReference type="ChEBI" id="CHEBI:74890"/>
    </reaction>
</comment>
<dbReference type="FunFam" id="3.40.1280.10:FF:000003">
    <property type="entry name" value="Ribosomal RNA small subunit methyltransferase"/>
    <property type="match status" value="1"/>
</dbReference>
<keyword evidence="9" id="KW-0694">RNA-binding</keyword>
<comment type="caution">
    <text evidence="14">The sequence shown here is derived from an EMBL/GenBank/DDBJ whole genome shotgun (WGS) entry which is preliminary data.</text>
</comment>
<dbReference type="InterPro" id="IPR029026">
    <property type="entry name" value="tRNA_m1G_MTases_N"/>
</dbReference>
<name>A0ABD6EMI7_9BILA</name>
<dbReference type="GO" id="GO:0008168">
    <property type="term" value="F:methyltransferase activity"/>
    <property type="evidence" value="ECO:0007669"/>
    <property type="project" value="UniProtKB-KW"/>
</dbReference>
<organism evidence="14 15">
    <name type="scientific">Gnathostoma spinigerum</name>
    <dbReference type="NCBI Taxonomy" id="75299"/>
    <lineage>
        <taxon>Eukaryota</taxon>
        <taxon>Metazoa</taxon>
        <taxon>Ecdysozoa</taxon>
        <taxon>Nematoda</taxon>
        <taxon>Chromadorea</taxon>
        <taxon>Rhabditida</taxon>
        <taxon>Spirurina</taxon>
        <taxon>Gnathostomatomorpha</taxon>
        <taxon>Gnathostomatoidea</taxon>
        <taxon>Gnathostomatidae</taxon>
        <taxon>Gnathostoma</taxon>
    </lineage>
</organism>
<keyword evidence="4" id="KW-0698">rRNA processing</keyword>
<reference evidence="14 15" key="1">
    <citation type="submission" date="2024-08" db="EMBL/GenBank/DDBJ databases">
        <title>Gnathostoma spinigerum genome.</title>
        <authorList>
            <person name="Gonzalez-Bertolin B."/>
            <person name="Monzon S."/>
            <person name="Zaballos A."/>
            <person name="Jimenez P."/>
            <person name="Dekumyoy P."/>
            <person name="Varona S."/>
            <person name="Cuesta I."/>
            <person name="Sumanam S."/>
            <person name="Adisakwattana P."/>
            <person name="Gasser R.B."/>
            <person name="Hernandez-Gonzalez A."/>
            <person name="Young N.D."/>
            <person name="Perteguer M.J."/>
        </authorList>
    </citation>
    <scope>NUCLEOTIDE SEQUENCE [LARGE SCALE GENOMIC DNA]</scope>
    <source>
        <strain evidence="14">AL3</strain>
        <tissue evidence="14">Liver</tissue>
    </source>
</reference>
<evidence type="ECO:0000256" key="10">
    <source>
        <dbReference type="ARBA" id="ARBA00023242"/>
    </source>
</evidence>
<dbReference type="GO" id="GO:0032259">
    <property type="term" value="P:methylation"/>
    <property type="evidence" value="ECO:0007669"/>
    <property type="project" value="UniProtKB-KW"/>
</dbReference>
<keyword evidence="6" id="KW-0808">Transferase</keyword>
<comment type="function">
    <text evidence="12">S-adenosyl-L-methionine-dependent pseudouridine N(1)-methyltransferase that methylates a pseudouridine in 18S rRNA. Involved the biosynthesis of the hypermodified N1-methyl-N3-(3-amino-3-carboxypropyl) pseudouridine (m1acp3-Psi) conserved in eukaryotic 18S rRNA. Also has an essential role in 40S ribosomal subunit biogenesis independent on its methyltransferase activity, facilitating the incorporation of ribosomal protein S19 during the formation of pre-ribosomes.</text>
</comment>
<evidence type="ECO:0000256" key="8">
    <source>
        <dbReference type="ARBA" id="ARBA00022730"/>
    </source>
</evidence>
<dbReference type="InterPro" id="IPR029028">
    <property type="entry name" value="Alpha/beta_knot_MTases"/>
</dbReference>
<dbReference type="Pfam" id="PF03587">
    <property type="entry name" value="EMG1"/>
    <property type="match status" value="1"/>
</dbReference>
<keyword evidence="8" id="KW-0699">rRNA-binding</keyword>
<comment type="similarity">
    <text evidence="2">Belongs to the class IV-like SAM-binding methyltransferase superfamily. RNA methyltransferase NEP1 family.</text>
</comment>
<comment type="subcellular location">
    <subcellularLocation>
        <location evidence="1">Nucleus</location>
        <location evidence="1">Nucleolus</location>
    </subcellularLocation>
</comment>
<dbReference type="GO" id="GO:0005730">
    <property type="term" value="C:nucleolus"/>
    <property type="evidence" value="ECO:0007669"/>
    <property type="project" value="UniProtKB-SubCell"/>
</dbReference>
<keyword evidence="10" id="KW-0539">Nucleus</keyword>
<dbReference type="SUPFAM" id="SSF75217">
    <property type="entry name" value="alpha/beta knot"/>
    <property type="match status" value="1"/>
</dbReference>
<evidence type="ECO:0000256" key="12">
    <source>
        <dbReference type="ARBA" id="ARBA00053784"/>
    </source>
</evidence>
<sequence>MAPPSKRLKTEENEGADDGQRLIVILENCGLQLANVGKDRNVLLCSNKHNDYLKSKKMDPSKYRPDIVHQCLLMLLDSPLNRASRLQVYMHTINNILIEVNPQTRIPRTYDRFCGLMAQLLQKLTIRAEGSSVKLLKIIRNPVELYLPVGCRKLLTSFQASNFVSCRDLLPEGSNQSVAIVVGAMAKGKVG</sequence>
<dbReference type="PANTHER" id="PTHR12636">
    <property type="entry name" value="NEP1/MRA1"/>
    <property type="match status" value="1"/>
</dbReference>
<keyword evidence="3" id="KW-0690">Ribosome biogenesis</keyword>
<evidence type="ECO:0000256" key="7">
    <source>
        <dbReference type="ARBA" id="ARBA00022691"/>
    </source>
</evidence>
<evidence type="ECO:0000256" key="13">
    <source>
        <dbReference type="ARBA" id="ARBA00081469"/>
    </source>
</evidence>
<keyword evidence="5" id="KW-0489">Methyltransferase</keyword>
<evidence type="ECO:0000256" key="2">
    <source>
        <dbReference type="ARBA" id="ARBA00008115"/>
    </source>
</evidence>
<evidence type="ECO:0000256" key="1">
    <source>
        <dbReference type="ARBA" id="ARBA00004604"/>
    </source>
</evidence>
<dbReference type="PANTHER" id="PTHR12636:SF5">
    <property type="entry name" value="RIBOSOMAL RNA SMALL SUBUNIT METHYLTRANSFERASE NEP1"/>
    <property type="match status" value="1"/>
</dbReference>
<evidence type="ECO:0000256" key="6">
    <source>
        <dbReference type="ARBA" id="ARBA00022679"/>
    </source>
</evidence>
<dbReference type="EMBL" id="JBGFUD010006033">
    <property type="protein sequence ID" value="MFH4980755.1"/>
    <property type="molecule type" value="Genomic_DNA"/>
</dbReference>
<evidence type="ECO:0000256" key="11">
    <source>
        <dbReference type="ARBA" id="ARBA00050871"/>
    </source>
</evidence>
<evidence type="ECO:0000313" key="15">
    <source>
        <dbReference type="Proteomes" id="UP001608902"/>
    </source>
</evidence>
<keyword evidence="7" id="KW-0949">S-adenosyl-L-methionine</keyword>
<protein>
    <recommendedName>
        <fullName evidence="13">18S rRNA (pseudouridine-N1)-methyltransferase</fullName>
    </recommendedName>
</protein>
<dbReference type="Gene3D" id="3.40.1280.10">
    <property type="match status" value="1"/>
</dbReference>
<dbReference type="CDD" id="cd18088">
    <property type="entry name" value="Nep1-like"/>
    <property type="match status" value="1"/>
</dbReference>
<dbReference type="GO" id="GO:0019843">
    <property type="term" value="F:rRNA binding"/>
    <property type="evidence" value="ECO:0007669"/>
    <property type="project" value="UniProtKB-KW"/>
</dbReference>
<dbReference type="GO" id="GO:0006364">
    <property type="term" value="P:rRNA processing"/>
    <property type="evidence" value="ECO:0007669"/>
    <property type="project" value="UniProtKB-KW"/>
</dbReference>
<dbReference type="Proteomes" id="UP001608902">
    <property type="component" value="Unassembled WGS sequence"/>
</dbReference>
<keyword evidence="15" id="KW-1185">Reference proteome</keyword>